<accession>A0AAD9IVJ2</accession>
<comment type="subcellular location">
    <subcellularLocation>
        <location evidence="1">Membrane</location>
        <topology evidence="1">Multi-pass membrane protein</topology>
    </subcellularLocation>
</comment>
<evidence type="ECO:0000256" key="4">
    <source>
        <dbReference type="ARBA" id="ARBA00023136"/>
    </source>
</evidence>
<organism evidence="8 9">
    <name type="scientific">Paralvinella palmiformis</name>
    <dbReference type="NCBI Taxonomy" id="53620"/>
    <lineage>
        <taxon>Eukaryota</taxon>
        <taxon>Metazoa</taxon>
        <taxon>Spiralia</taxon>
        <taxon>Lophotrochozoa</taxon>
        <taxon>Annelida</taxon>
        <taxon>Polychaeta</taxon>
        <taxon>Sedentaria</taxon>
        <taxon>Canalipalpata</taxon>
        <taxon>Terebellida</taxon>
        <taxon>Terebelliformia</taxon>
        <taxon>Alvinellidae</taxon>
        <taxon>Paralvinella</taxon>
    </lineage>
</organism>
<keyword evidence="9" id="KW-1185">Reference proteome</keyword>
<evidence type="ECO:0000256" key="2">
    <source>
        <dbReference type="ARBA" id="ARBA00022692"/>
    </source>
</evidence>
<sequence>MLSNGLLRTYQILAFLVSGTAGLVVSIAIGWTSKIVKGQCVLYSNMAVKKTANGSIHLDLESSQWGTQTQCQFSTFCPVGLTIYCIIWMWFYIFLSDWGASFILSKEEKAAKESDRPPPDQHLLIPSIACNSLVFGLILTTVAMVEAGRSVWCENIQELLKESSCSYVANVRWVNLSGGSDIYRYLSHATTACWVLLASMVIQTMIIFVRLRRNSQQIMSNELLSESSDSEDCTPDGERRGIASEKSSRTRRRIQRQKISSADPGSGTVMAEVEVNLLSGHDEESAEEIA</sequence>
<protein>
    <submittedName>
        <fullName evidence="8">Uncharacterized protein</fullName>
    </submittedName>
</protein>
<dbReference type="EMBL" id="JAODUP010001113">
    <property type="protein sequence ID" value="KAK2141363.1"/>
    <property type="molecule type" value="Genomic_DNA"/>
</dbReference>
<gene>
    <name evidence="8" type="ORF">LSH36_1111g01021</name>
</gene>
<dbReference type="InterPro" id="IPR059010">
    <property type="entry name" value="TMEM179-179B"/>
</dbReference>
<evidence type="ECO:0000256" key="5">
    <source>
        <dbReference type="ARBA" id="ARBA00093776"/>
    </source>
</evidence>
<evidence type="ECO:0000256" key="3">
    <source>
        <dbReference type="ARBA" id="ARBA00022989"/>
    </source>
</evidence>
<dbReference type="AlphaFoldDB" id="A0AAD9IVJ2"/>
<feature type="transmembrane region" description="Helical" evidence="7">
    <location>
        <begin position="12"/>
        <end position="31"/>
    </location>
</feature>
<feature type="region of interest" description="Disordered" evidence="6">
    <location>
        <begin position="223"/>
        <end position="268"/>
    </location>
</feature>
<reference evidence="8" key="1">
    <citation type="journal article" date="2023" name="Mol. Biol. Evol.">
        <title>Third-Generation Sequencing Reveals the Adaptive Role of the Epigenome in Three Deep-Sea Polychaetes.</title>
        <authorList>
            <person name="Perez M."/>
            <person name="Aroh O."/>
            <person name="Sun Y."/>
            <person name="Lan Y."/>
            <person name="Juniper S.K."/>
            <person name="Young C.R."/>
            <person name="Angers B."/>
            <person name="Qian P.Y."/>
        </authorList>
    </citation>
    <scope>NUCLEOTIDE SEQUENCE</scope>
    <source>
        <strain evidence="8">P08H-3</strain>
    </source>
</reference>
<evidence type="ECO:0000256" key="7">
    <source>
        <dbReference type="SAM" id="Phobius"/>
    </source>
</evidence>
<keyword evidence="3 7" id="KW-1133">Transmembrane helix</keyword>
<evidence type="ECO:0000256" key="1">
    <source>
        <dbReference type="ARBA" id="ARBA00004141"/>
    </source>
</evidence>
<dbReference type="PANTHER" id="PTHR31056">
    <property type="entry name" value="TRANSMEMBRANE PROTEIN 179B"/>
    <property type="match status" value="1"/>
</dbReference>
<feature type="transmembrane region" description="Helical" evidence="7">
    <location>
        <begin position="123"/>
        <end position="145"/>
    </location>
</feature>
<feature type="transmembrane region" description="Helical" evidence="7">
    <location>
        <begin position="81"/>
        <end position="103"/>
    </location>
</feature>
<dbReference type="InterPro" id="IPR029776">
    <property type="entry name" value="TMEM179B"/>
</dbReference>
<comment type="similarity">
    <text evidence="5">Belongs to the TMEM179 family.</text>
</comment>
<dbReference type="Pfam" id="PF26158">
    <property type="entry name" value="Claudin_TMEM179-179B"/>
    <property type="match status" value="1"/>
</dbReference>
<dbReference type="Proteomes" id="UP001208570">
    <property type="component" value="Unassembled WGS sequence"/>
</dbReference>
<evidence type="ECO:0000313" key="8">
    <source>
        <dbReference type="EMBL" id="KAK2141363.1"/>
    </source>
</evidence>
<proteinExistence type="inferred from homology"/>
<dbReference type="PANTHER" id="PTHR31056:SF1">
    <property type="entry name" value="TRANSMEMBRANE PROTEIN 179B"/>
    <property type="match status" value="1"/>
</dbReference>
<name>A0AAD9IVJ2_9ANNE</name>
<evidence type="ECO:0000256" key="6">
    <source>
        <dbReference type="SAM" id="MobiDB-lite"/>
    </source>
</evidence>
<evidence type="ECO:0000313" key="9">
    <source>
        <dbReference type="Proteomes" id="UP001208570"/>
    </source>
</evidence>
<keyword evidence="4 7" id="KW-0472">Membrane</keyword>
<feature type="transmembrane region" description="Helical" evidence="7">
    <location>
        <begin position="185"/>
        <end position="209"/>
    </location>
</feature>
<keyword evidence="2 7" id="KW-0812">Transmembrane</keyword>
<feature type="compositionally biased region" description="Basic and acidic residues" evidence="6">
    <location>
        <begin position="236"/>
        <end position="248"/>
    </location>
</feature>
<comment type="caution">
    <text evidence="8">The sequence shown here is derived from an EMBL/GenBank/DDBJ whole genome shotgun (WGS) entry which is preliminary data.</text>
</comment>